<dbReference type="NCBIfam" id="TIGR04131">
    <property type="entry name" value="Bac_Flav_CTERM"/>
    <property type="match status" value="1"/>
</dbReference>
<dbReference type="Pfam" id="PF13585">
    <property type="entry name" value="CHU_C"/>
    <property type="match status" value="1"/>
</dbReference>
<dbReference type="RefSeq" id="WP_341695355.1">
    <property type="nucleotide sequence ID" value="NZ_JBBYHR010000001.1"/>
</dbReference>
<sequence>MKKIITLLIMLACVFANAQNTVPTIEWAKTLGSGLDDGDGSWDILPLEDGGYMVSGQQWEGDINTEVGQVDYWVARLDAGGAIIWQKTYGGSGSDQVKRIVKLPDGGYLLAGTSQSSDGDVAGHYGDDIFSDWWIVKIDENGVLIWDKNLGGTSNEYLFDAIATQDGGYILAGSAASNNGDVVGNHNFSGFATDGWVVKLDGAGNIEWQRCYGGLGVTTLTAIQPTPDGGYVFVGETEALGGDVPPTPHGLLDSWVIKTDNTGTIQWSKLYGGSGIDSFTSIKITENGNYITAGLTDSNDGDISFNHTAPGNWSLRDVWVAELDTTGNIVWEQTYGGTGNEAAYQIHLTADCGYAVGGFYLYNAFEGEPNRTDPLAPTLIPSDGFLMKIGQDGTLGWVKTMGGYQNDKIWNFALTPDGGFVTVGNTNSADGEATGNNSVYGYYELWPGYSEWFGTYDNWIIKLGPDCEVPQFTTDTSVDVCNGGDITLSVATTGQKVSWYDSADATVPVHTGASWTLANITANASYWVEVTNCRCVSARIQVTVTINPVPMVTAQAFSVCAGTPATLTAVSEGNTINWYTDQTDTAILFTGSAYTTPSLSSATSYWVEAVSPQGCVSERVEVAVTVNALPVVAVPASTAVCTGGSAVITVSSAGNTINWYSSATDATIIFTGTYFTTPQLSANISYWAAAVSPEGCTSARAEVAVTVNGIPVLTVSNPPAICAGNATAITASSAGNTINWYSSATDTTVLFTGTNFATPQLSANTSYWAEAVSPEGCTSARAEVTVTVNAQPVLTVQSTSVCEGSSATVTAVSAGNTINWYTSQTDTTLFFTGTAYTTPALSASTSYWVEAVSAEGCTSARSEVTVTVNPLPILSAGALNVSVCSGSGAVLSATTSAGNTILWFANEDDTQPIATGGDYTTVVLTETTTYWAAAYNPQTNCISAKTGFVITITNNTVPVAEFHYPESTYCFSADNPLPALAAGFTEGGTFSSVSGLSLDTVTGEIDLRNSQPGNYVIAYEVSDEESCILYGRFETQVIIEACDGIQRGISPNGDDYNQALDLTGIGVRQLAIFNRYGQEVYGASNYVKEWEGQDKSGNELPSGTYFYCISKNDGRQLTGWIYINREK</sequence>
<dbReference type="EMBL" id="JBBYHR010000001">
    <property type="protein sequence ID" value="MEL1243037.1"/>
    <property type="molecule type" value="Genomic_DNA"/>
</dbReference>
<feature type="domain" description="Ig-like" evidence="2">
    <location>
        <begin position="471"/>
        <end position="548"/>
    </location>
</feature>
<keyword evidence="4" id="KW-1185">Reference proteome</keyword>
<dbReference type="InterPro" id="IPR044023">
    <property type="entry name" value="Ig_7"/>
</dbReference>
<evidence type="ECO:0000313" key="3">
    <source>
        <dbReference type="EMBL" id="MEL1243037.1"/>
    </source>
</evidence>
<feature type="domain" description="Ig-like" evidence="2">
    <location>
        <begin position="713"/>
        <end position="789"/>
    </location>
</feature>
<feature type="signal peptide" evidence="1">
    <location>
        <begin position="1"/>
        <end position="18"/>
    </location>
</feature>
<comment type="caution">
    <text evidence="3">The sequence shown here is derived from an EMBL/GenBank/DDBJ whole genome shotgun (WGS) entry which is preliminary data.</text>
</comment>
<evidence type="ECO:0000259" key="2">
    <source>
        <dbReference type="Pfam" id="PF19081"/>
    </source>
</evidence>
<dbReference type="InterPro" id="IPR026341">
    <property type="entry name" value="T9SS_type_B"/>
</dbReference>
<evidence type="ECO:0000313" key="4">
    <source>
        <dbReference type="Proteomes" id="UP001464555"/>
    </source>
</evidence>
<evidence type="ECO:0000256" key="1">
    <source>
        <dbReference type="SAM" id="SignalP"/>
    </source>
</evidence>
<feature type="domain" description="Ig-like" evidence="2">
    <location>
        <begin position="550"/>
        <end position="627"/>
    </location>
</feature>
<reference evidence="3 4" key="1">
    <citation type="submission" date="2024-04" db="EMBL/GenBank/DDBJ databases">
        <title>Flavobacterium sp. DGU11 16S ribosomal RNA gene Genome sequencing and assembly.</title>
        <authorList>
            <person name="Park S."/>
        </authorList>
    </citation>
    <scope>NUCLEOTIDE SEQUENCE [LARGE SCALE GENOMIC DNA]</scope>
    <source>
        <strain evidence="3 4">DGU11</strain>
    </source>
</reference>
<feature type="domain" description="Ig-like" evidence="2">
    <location>
        <begin position="880"/>
        <end position="952"/>
    </location>
</feature>
<name>A0ABU9HU03_9FLAO</name>
<dbReference type="Pfam" id="PF19081">
    <property type="entry name" value="Ig_7"/>
    <property type="match status" value="6"/>
</dbReference>
<keyword evidence="1" id="KW-0732">Signal</keyword>
<dbReference type="Proteomes" id="UP001464555">
    <property type="component" value="Unassembled WGS sequence"/>
</dbReference>
<organism evidence="3 4">
    <name type="scientific">Flavobacterium arundinis</name>
    <dbReference type="NCBI Taxonomy" id="3139143"/>
    <lineage>
        <taxon>Bacteria</taxon>
        <taxon>Pseudomonadati</taxon>
        <taxon>Bacteroidota</taxon>
        <taxon>Flavobacteriia</taxon>
        <taxon>Flavobacteriales</taxon>
        <taxon>Flavobacteriaceae</taxon>
        <taxon>Flavobacterium</taxon>
    </lineage>
</organism>
<dbReference type="PANTHER" id="PTHR42754:SF1">
    <property type="entry name" value="LIPOPROTEIN"/>
    <property type="match status" value="1"/>
</dbReference>
<protein>
    <submittedName>
        <fullName evidence="3">Gliding motility-associated C-terminal domain-containing protein</fullName>
    </submittedName>
</protein>
<dbReference type="PANTHER" id="PTHR42754">
    <property type="entry name" value="ENDOGLUCANASE"/>
    <property type="match status" value="1"/>
</dbReference>
<gene>
    <name evidence="3" type="ORF">AAEO56_02085</name>
</gene>
<accession>A0ABU9HU03</accession>
<feature type="domain" description="Ig-like" evidence="2">
    <location>
        <begin position="630"/>
        <end position="708"/>
    </location>
</feature>
<feature type="chain" id="PRO_5045923496" evidence="1">
    <location>
        <begin position="19"/>
        <end position="1127"/>
    </location>
</feature>
<feature type="domain" description="Ig-like" evidence="2">
    <location>
        <begin position="791"/>
        <end position="870"/>
    </location>
</feature>
<proteinExistence type="predicted"/>